<gene>
    <name evidence="1" type="ORF">NYM_LOCUS1687</name>
</gene>
<sequence length="102" mass="11418">MVAWNSALSFSTHEAENQLSLLNNHHGFDGSHRNRSNGITKSERDIEFEPINSVISFFFFQFGVESKKLWYFAGPAIFTSLCRYSLGAITQVFVGHVGTPSS</sequence>
<reference evidence="1" key="1">
    <citation type="submission" date="2019-09" db="EMBL/GenBank/DDBJ databases">
        <authorList>
            <person name="Zhang L."/>
        </authorList>
    </citation>
    <scope>NUCLEOTIDE SEQUENCE</scope>
</reference>
<protein>
    <submittedName>
        <fullName evidence="1">Uncharacterized protein</fullName>
    </submittedName>
</protein>
<accession>A0A5K0VYR3</accession>
<dbReference type="Gramene" id="NC1G0128700.1">
    <property type="protein sequence ID" value="NC1G0128700.1:cds"/>
    <property type="gene ID" value="NC1G0128700"/>
</dbReference>
<evidence type="ECO:0000313" key="1">
    <source>
        <dbReference type="EMBL" id="VVV46051.1"/>
    </source>
</evidence>
<name>A0A5K0VYR3_9MAGN</name>
<organism evidence="1">
    <name type="scientific">Nymphaea colorata</name>
    <name type="common">pocket water lily</name>
    <dbReference type="NCBI Taxonomy" id="210225"/>
    <lineage>
        <taxon>Eukaryota</taxon>
        <taxon>Viridiplantae</taxon>
        <taxon>Streptophyta</taxon>
        <taxon>Embryophyta</taxon>
        <taxon>Tracheophyta</taxon>
        <taxon>Spermatophyta</taxon>
        <taxon>Magnoliopsida</taxon>
        <taxon>Nymphaeales</taxon>
        <taxon>Nymphaeaceae</taxon>
        <taxon>Nymphaea</taxon>
    </lineage>
</organism>
<dbReference type="EMBL" id="LR721774">
    <property type="protein sequence ID" value="VVV46051.1"/>
    <property type="molecule type" value="Genomic_DNA"/>
</dbReference>
<proteinExistence type="predicted"/>
<dbReference type="AlphaFoldDB" id="A0A5K0VYR3"/>